<dbReference type="EMBL" id="MLJW01000186">
    <property type="protein sequence ID" value="OIQ94456.1"/>
    <property type="molecule type" value="Genomic_DNA"/>
</dbReference>
<dbReference type="SUPFAM" id="SSF46626">
    <property type="entry name" value="Cytochrome c"/>
    <property type="match status" value="1"/>
</dbReference>
<protein>
    <submittedName>
        <fullName evidence="1">Green heme protein</fullName>
    </submittedName>
</protein>
<dbReference type="AlphaFoldDB" id="A0A1J5REC9"/>
<organism evidence="1">
    <name type="scientific">mine drainage metagenome</name>
    <dbReference type="NCBI Taxonomy" id="410659"/>
    <lineage>
        <taxon>unclassified sequences</taxon>
        <taxon>metagenomes</taxon>
        <taxon>ecological metagenomes</taxon>
    </lineage>
</organism>
<reference evidence="1" key="1">
    <citation type="submission" date="2016-10" db="EMBL/GenBank/DDBJ databases">
        <title>Sequence of Gallionella enrichment culture.</title>
        <authorList>
            <person name="Poehlein A."/>
            <person name="Muehling M."/>
            <person name="Daniel R."/>
        </authorList>
    </citation>
    <scope>NUCLEOTIDE SEQUENCE</scope>
</reference>
<name>A0A1J5REC9_9ZZZZ</name>
<dbReference type="InterPro" id="IPR036909">
    <property type="entry name" value="Cyt_c-like_dom_sf"/>
</dbReference>
<evidence type="ECO:0000313" key="1">
    <source>
        <dbReference type="EMBL" id="OIQ94456.1"/>
    </source>
</evidence>
<comment type="caution">
    <text evidence="1">The sequence shown here is derived from an EMBL/GenBank/DDBJ whole genome shotgun (WGS) entry which is preliminary data.</text>
</comment>
<sequence length="99" mass="11614">MLLRSIFVVLLAWFGSVSAANAQALHDPTRGELLYATHCIACHDSQVHWRDRKQAADWKSLRREVRRWQKLGKLGWSNEDIASVTRYLNARYYHYPMPD</sequence>
<dbReference type="GO" id="GO:0020037">
    <property type="term" value="F:heme binding"/>
    <property type="evidence" value="ECO:0007669"/>
    <property type="project" value="InterPro"/>
</dbReference>
<proteinExistence type="predicted"/>
<accession>A0A1J5REC9</accession>
<dbReference type="Gene3D" id="1.10.760.10">
    <property type="entry name" value="Cytochrome c-like domain"/>
    <property type="match status" value="1"/>
</dbReference>
<dbReference type="GO" id="GO:0009055">
    <property type="term" value="F:electron transfer activity"/>
    <property type="evidence" value="ECO:0007669"/>
    <property type="project" value="InterPro"/>
</dbReference>
<gene>
    <name evidence="1" type="ORF">GALL_236040</name>
</gene>